<accession>A0ABR2HBK2</accession>
<gene>
    <name evidence="1" type="ORF">M9Y10_025147</name>
</gene>
<comment type="caution">
    <text evidence="1">The sequence shown here is derived from an EMBL/GenBank/DDBJ whole genome shotgun (WGS) entry which is preliminary data.</text>
</comment>
<dbReference type="EMBL" id="JAPFFF010000035">
    <property type="protein sequence ID" value="KAK8843292.1"/>
    <property type="molecule type" value="Genomic_DNA"/>
</dbReference>
<evidence type="ECO:0000313" key="1">
    <source>
        <dbReference type="EMBL" id="KAK8843292.1"/>
    </source>
</evidence>
<reference evidence="1 2" key="1">
    <citation type="submission" date="2024-04" db="EMBL/GenBank/DDBJ databases">
        <title>Tritrichomonas musculus Genome.</title>
        <authorList>
            <person name="Alves-Ferreira E."/>
            <person name="Grigg M."/>
            <person name="Lorenzi H."/>
            <person name="Galac M."/>
        </authorList>
    </citation>
    <scope>NUCLEOTIDE SEQUENCE [LARGE SCALE GENOMIC DNA]</scope>
    <source>
        <strain evidence="1 2">EAF2021</strain>
    </source>
</reference>
<evidence type="ECO:0000313" key="2">
    <source>
        <dbReference type="Proteomes" id="UP001470230"/>
    </source>
</evidence>
<keyword evidence="2" id="KW-1185">Reference proteome</keyword>
<organism evidence="1 2">
    <name type="scientific">Tritrichomonas musculus</name>
    <dbReference type="NCBI Taxonomy" id="1915356"/>
    <lineage>
        <taxon>Eukaryota</taxon>
        <taxon>Metamonada</taxon>
        <taxon>Parabasalia</taxon>
        <taxon>Tritrichomonadida</taxon>
        <taxon>Tritrichomonadidae</taxon>
        <taxon>Tritrichomonas</taxon>
    </lineage>
</organism>
<sequence length="133" mass="16103">MVKMLIKLSDSDTVITATRELLHFSRRFYQEEFHQIRMFYSFFTTRPYMRILTEIANASLQLGQDTNYYEEMVRFNHNDNAGARYPLICCYVKLRFSQARHKSDHCRLFTLKDCALYFVNYMPIFNQQGKYYI</sequence>
<name>A0ABR2HBK2_9EUKA</name>
<dbReference type="Proteomes" id="UP001470230">
    <property type="component" value="Unassembled WGS sequence"/>
</dbReference>
<proteinExistence type="predicted"/>
<protein>
    <submittedName>
        <fullName evidence="1">Uncharacterized protein</fullName>
    </submittedName>
</protein>